<proteinExistence type="predicted"/>
<keyword evidence="2" id="KW-1185">Reference proteome</keyword>
<dbReference type="RefSeq" id="WP_344021676.1">
    <property type="nucleotide sequence ID" value="NZ_BAAAJK010000007.1"/>
</dbReference>
<dbReference type="InterPro" id="IPR009097">
    <property type="entry name" value="Cyclic_Pdiesterase"/>
</dbReference>
<reference evidence="1 2" key="1">
    <citation type="journal article" date="2019" name="Int. J. Syst. Evol. Microbiol.">
        <title>The Global Catalogue of Microorganisms (GCM) 10K type strain sequencing project: providing services to taxonomists for standard genome sequencing and annotation.</title>
        <authorList>
            <consortium name="The Broad Institute Genomics Platform"/>
            <consortium name="The Broad Institute Genome Sequencing Center for Infectious Disease"/>
            <person name="Wu L."/>
            <person name="Ma J."/>
        </authorList>
    </citation>
    <scope>NUCLEOTIDE SEQUENCE [LARGE SCALE GENOMIC DNA]</scope>
    <source>
        <strain evidence="1 2">JCM 11896</strain>
    </source>
</reference>
<dbReference type="Pfam" id="PF13563">
    <property type="entry name" value="2_5_RNA_ligase2"/>
    <property type="match status" value="1"/>
</dbReference>
<sequence>MDDRPLILTALLDEPTRLHLDGLRTRHFPPERLLVGAHLTLFHALPAPTLSDVVADVTVATERAPMTARVSGIRSLGRGVAYTLDSPELLALRRSLAARWHEHLTGQDAGKSDLHVTVQNKVTPERARALHASLTAGFTPWDATVTGLALWRYDGGPWEAGPRFPFAGGPVPDAGGAG</sequence>
<dbReference type="EMBL" id="BAAAJK010000007">
    <property type="protein sequence ID" value="GAA1388060.1"/>
    <property type="molecule type" value="Genomic_DNA"/>
</dbReference>
<dbReference type="Proteomes" id="UP001501414">
    <property type="component" value="Unassembled WGS sequence"/>
</dbReference>
<evidence type="ECO:0000313" key="2">
    <source>
        <dbReference type="Proteomes" id="UP001501414"/>
    </source>
</evidence>
<accession>A0ABN1XRS2</accession>
<dbReference type="SUPFAM" id="SSF55144">
    <property type="entry name" value="LigT-like"/>
    <property type="match status" value="1"/>
</dbReference>
<organism evidence="1 2">
    <name type="scientific">Pseudonocardia kongjuensis</name>
    <dbReference type="NCBI Taxonomy" id="102227"/>
    <lineage>
        <taxon>Bacteria</taxon>
        <taxon>Bacillati</taxon>
        <taxon>Actinomycetota</taxon>
        <taxon>Actinomycetes</taxon>
        <taxon>Pseudonocardiales</taxon>
        <taxon>Pseudonocardiaceae</taxon>
        <taxon>Pseudonocardia</taxon>
    </lineage>
</organism>
<gene>
    <name evidence="1" type="ORF">GCM10009613_24870</name>
</gene>
<dbReference type="GO" id="GO:0016874">
    <property type="term" value="F:ligase activity"/>
    <property type="evidence" value="ECO:0007669"/>
    <property type="project" value="UniProtKB-KW"/>
</dbReference>
<evidence type="ECO:0000313" key="1">
    <source>
        <dbReference type="EMBL" id="GAA1388060.1"/>
    </source>
</evidence>
<name>A0ABN1XRS2_9PSEU</name>
<comment type="caution">
    <text evidence="1">The sequence shown here is derived from an EMBL/GenBank/DDBJ whole genome shotgun (WGS) entry which is preliminary data.</text>
</comment>
<dbReference type="Gene3D" id="3.90.1140.10">
    <property type="entry name" value="Cyclic phosphodiesterase"/>
    <property type="match status" value="1"/>
</dbReference>
<protein>
    <submittedName>
        <fullName evidence="1">2'-5' RNA ligase family protein</fullName>
    </submittedName>
</protein>
<keyword evidence="1" id="KW-0436">Ligase</keyword>